<accession>M0D177</accession>
<dbReference type="Pfam" id="PF15915">
    <property type="entry name" value="BAT"/>
    <property type="match status" value="1"/>
</dbReference>
<feature type="domain" description="HTH bat-type" evidence="4">
    <location>
        <begin position="194"/>
        <end position="245"/>
    </location>
</feature>
<gene>
    <name evidence="6" type="ORF">C475_03579</name>
</gene>
<name>M0D177_9EURY</name>
<proteinExistence type="predicted"/>
<protein>
    <submittedName>
        <fullName evidence="6">Bacterio-opsin activator HTH domain-containing protein</fullName>
    </submittedName>
</protein>
<keyword evidence="1" id="KW-0805">Transcription regulation</keyword>
<keyword evidence="2" id="KW-0804">Transcription</keyword>
<dbReference type="eggNOG" id="arCOG02280">
    <property type="taxonomic scope" value="Archaea"/>
</dbReference>
<dbReference type="PANTHER" id="PTHR34236">
    <property type="entry name" value="DIMETHYL SULFOXIDE REDUCTASE TRANSCRIPTIONAL ACTIVATOR"/>
    <property type="match status" value="1"/>
</dbReference>
<dbReference type="PANTHER" id="PTHR34236:SF1">
    <property type="entry name" value="DIMETHYL SULFOXIDE REDUCTASE TRANSCRIPTIONAL ACTIVATOR"/>
    <property type="match status" value="1"/>
</dbReference>
<evidence type="ECO:0000259" key="4">
    <source>
        <dbReference type="Pfam" id="PF04967"/>
    </source>
</evidence>
<feature type="region of interest" description="Disordered" evidence="3">
    <location>
        <begin position="171"/>
        <end position="195"/>
    </location>
</feature>
<evidence type="ECO:0000256" key="3">
    <source>
        <dbReference type="SAM" id="MobiDB-lite"/>
    </source>
</evidence>
<evidence type="ECO:0000256" key="1">
    <source>
        <dbReference type="ARBA" id="ARBA00023015"/>
    </source>
</evidence>
<organism evidence="6 7">
    <name type="scientific">Halosimplex carlsbadense 2-9-1</name>
    <dbReference type="NCBI Taxonomy" id="797114"/>
    <lineage>
        <taxon>Archaea</taxon>
        <taxon>Methanobacteriati</taxon>
        <taxon>Methanobacteriota</taxon>
        <taxon>Stenosarchaea group</taxon>
        <taxon>Halobacteria</taxon>
        <taxon>Halobacteriales</taxon>
        <taxon>Haloarculaceae</taxon>
        <taxon>Halosimplex</taxon>
    </lineage>
</organism>
<dbReference type="Proteomes" id="UP000011626">
    <property type="component" value="Unassembled WGS sequence"/>
</dbReference>
<evidence type="ECO:0000313" key="6">
    <source>
        <dbReference type="EMBL" id="ELZ29266.1"/>
    </source>
</evidence>
<dbReference type="Pfam" id="PF04967">
    <property type="entry name" value="HTH_10"/>
    <property type="match status" value="1"/>
</dbReference>
<evidence type="ECO:0000259" key="5">
    <source>
        <dbReference type="Pfam" id="PF15915"/>
    </source>
</evidence>
<feature type="domain" description="Bacterioopsin transcriptional activator GAF and HTH associated" evidence="5">
    <location>
        <begin position="27"/>
        <end position="160"/>
    </location>
</feature>
<reference evidence="6 7" key="1">
    <citation type="journal article" date="2014" name="PLoS Genet.">
        <title>Phylogenetically driven sequencing of extremely halophilic archaea reveals strategies for static and dynamic osmo-response.</title>
        <authorList>
            <person name="Becker E.A."/>
            <person name="Seitzer P.M."/>
            <person name="Tritt A."/>
            <person name="Larsen D."/>
            <person name="Krusor M."/>
            <person name="Yao A.I."/>
            <person name="Wu D."/>
            <person name="Madern D."/>
            <person name="Eisen J.A."/>
            <person name="Darling A.E."/>
            <person name="Facciotti M.T."/>
        </authorList>
    </citation>
    <scope>NUCLEOTIDE SEQUENCE [LARGE SCALE GENOMIC DNA]</scope>
    <source>
        <strain evidence="6 7">2-9-1</strain>
    </source>
</reference>
<dbReference type="InterPro" id="IPR007050">
    <property type="entry name" value="HTH_bacterioopsin"/>
</dbReference>
<dbReference type="AlphaFoldDB" id="M0D177"/>
<comment type="caution">
    <text evidence="6">The sequence shown here is derived from an EMBL/GenBank/DDBJ whole genome shotgun (WGS) entry which is preliminary data.</text>
</comment>
<sequence length="260" mass="28261">MAGRIDRRDRSVNTLGAHLRPMGLIAEFRLAGESLALVDVAAGVPDATVEFESVRAAPSGPPEFVVRTVGADREAVAAAFAEADSVTDHSMVVADGDARRYRCRPTGGPPEGLETLANNKSVPDRVTVTPDGWTERRWFADREEFDAFREFCRTNDFTFRLDRLVEVDGDDVGEDATSGPFGAVDGDAPRPPGMTESQREALVLAHEMGYFDVPRTASTADVADELGVAPASCSERLRRAQSHLVAQFRRADANIKPRMD</sequence>
<dbReference type="STRING" id="797114.C475_03579"/>
<evidence type="ECO:0000313" key="7">
    <source>
        <dbReference type="Proteomes" id="UP000011626"/>
    </source>
</evidence>
<keyword evidence="7" id="KW-1185">Reference proteome</keyword>
<dbReference type="EMBL" id="AOIU01000008">
    <property type="protein sequence ID" value="ELZ29266.1"/>
    <property type="molecule type" value="Genomic_DNA"/>
</dbReference>
<dbReference type="InterPro" id="IPR031803">
    <property type="entry name" value="BAT_GAF/HTH-assoc"/>
</dbReference>
<evidence type="ECO:0000256" key="2">
    <source>
        <dbReference type="ARBA" id="ARBA00023163"/>
    </source>
</evidence>